<organism evidence="5 6">
    <name type="scientific">Kineothrix sedimenti</name>
    <dbReference type="NCBI Taxonomy" id="3123317"/>
    <lineage>
        <taxon>Bacteria</taxon>
        <taxon>Bacillati</taxon>
        <taxon>Bacillota</taxon>
        <taxon>Clostridia</taxon>
        <taxon>Lachnospirales</taxon>
        <taxon>Lachnospiraceae</taxon>
        <taxon>Kineothrix</taxon>
    </lineage>
</organism>
<evidence type="ECO:0000256" key="2">
    <source>
        <dbReference type="ARBA" id="ARBA00022448"/>
    </source>
</evidence>
<dbReference type="EMBL" id="CP146256">
    <property type="protein sequence ID" value="XAH72887.1"/>
    <property type="molecule type" value="Genomic_DNA"/>
</dbReference>
<feature type="chain" id="PRO_5047118035" evidence="4">
    <location>
        <begin position="22"/>
        <end position="456"/>
    </location>
</feature>
<dbReference type="PANTHER" id="PTHR43649:SF29">
    <property type="entry name" value="OSMOPROTECTIVE COMPOUNDS-BINDING PROTEIN GGTB"/>
    <property type="match status" value="1"/>
</dbReference>
<dbReference type="Gene3D" id="3.40.190.10">
    <property type="entry name" value="Periplasmic binding protein-like II"/>
    <property type="match status" value="2"/>
</dbReference>
<gene>
    <name evidence="5" type="ORF">V6984_15435</name>
</gene>
<reference evidence="5 6" key="1">
    <citation type="submission" date="2024-02" db="EMBL/GenBank/DDBJ databases">
        <title>Bacterial strain from lacustrine sediment.</title>
        <authorList>
            <person name="Petit C."/>
            <person name="Fadhlaoui K."/>
        </authorList>
    </citation>
    <scope>NUCLEOTIDE SEQUENCE [LARGE SCALE GENOMIC DNA]</scope>
    <source>
        <strain evidence="5 6">IPX-CK</strain>
    </source>
</reference>
<keyword evidence="2" id="KW-0813">Transport</keyword>
<accession>A0ABZ3ERN7</accession>
<dbReference type="Proteomes" id="UP001451571">
    <property type="component" value="Chromosome"/>
</dbReference>
<dbReference type="PROSITE" id="PS51257">
    <property type="entry name" value="PROKAR_LIPOPROTEIN"/>
    <property type="match status" value="1"/>
</dbReference>
<name>A0ABZ3ERN7_9FIRM</name>
<feature type="compositionally biased region" description="Polar residues" evidence="3">
    <location>
        <begin position="28"/>
        <end position="47"/>
    </location>
</feature>
<dbReference type="InterPro" id="IPR006059">
    <property type="entry name" value="SBP"/>
</dbReference>
<dbReference type="RefSeq" id="WP_342756500.1">
    <property type="nucleotide sequence ID" value="NZ_CP146256.1"/>
</dbReference>
<keyword evidence="6" id="KW-1185">Reference proteome</keyword>
<protein>
    <submittedName>
        <fullName evidence="5">Extracellular solute-binding protein</fullName>
    </submittedName>
</protein>
<evidence type="ECO:0000313" key="5">
    <source>
        <dbReference type="EMBL" id="XAH72887.1"/>
    </source>
</evidence>
<sequence>MKKQKVLALTMGIVLAFGSLSGCGSVNSVPATDQTDGNQQANEQNVETEVGKEDSSEKVKLTLFTGKIETIDVMNEIIDDFNASQDRIEVTQEYQKDASNIIKIKFASDEVPDIMTTYEQGFVDEGKYLDLSEYDELWSRLSPSIKEACTDIKTGNQYRICTNMTMAGFFYNKEIFDELGLEMPDNWDDFEVLLETIKTEKPDVTPWFIFGSEAWHLGHLIEFIPHGYLKSTLGTVEAKKAMLDNDKEKLRFGEADGPMAVFGQKMLDLQSKGLVNQDVLTATSDNCVQDFVSGKAAMLSNGMWVISSILEANPQMQDKIGFAPYPAYMPDSEPVVLSAEDSGYSISATTEHKEEAIEFLNFLFLAENQQKYSEAAKAPSAFTDVDAKWAPDTIVAEVNSALEEAVNIGFTNEKPAGFSGDDAGRMVQELLAGQYTAEEFAKAYEKSWDDGMVVSE</sequence>
<dbReference type="PANTHER" id="PTHR43649">
    <property type="entry name" value="ARABINOSE-BINDING PROTEIN-RELATED"/>
    <property type="match status" value="1"/>
</dbReference>
<dbReference type="InterPro" id="IPR050490">
    <property type="entry name" value="Bact_solute-bd_prot1"/>
</dbReference>
<feature type="region of interest" description="Disordered" evidence="3">
    <location>
        <begin position="28"/>
        <end position="53"/>
    </location>
</feature>
<evidence type="ECO:0000313" key="6">
    <source>
        <dbReference type="Proteomes" id="UP001451571"/>
    </source>
</evidence>
<keyword evidence="4" id="KW-0732">Signal</keyword>
<evidence type="ECO:0000256" key="4">
    <source>
        <dbReference type="SAM" id="SignalP"/>
    </source>
</evidence>
<evidence type="ECO:0000256" key="3">
    <source>
        <dbReference type="SAM" id="MobiDB-lite"/>
    </source>
</evidence>
<comment type="similarity">
    <text evidence="1">Belongs to the bacterial solute-binding protein 1 family.</text>
</comment>
<dbReference type="Pfam" id="PF01547">
    <property type="entry name" value="SBP_bac_1"/>
    <property type="match status" value="1"/>
</dbReference>
<proteinExistence type="inferred from homology"/>
<evidence type="ECO:0000256" key="1">
    <source>
        <dbReference type="ARBA" id="ARBA00008520"/>
    </source>
</evidence>
<dbReference type="SUPFAM" id="SSF53850">
    <property type="entry name" value="Periplasmic binding protein-like II"/>
    <property type="match status" value="1"/>
</dbReference>
<feature type="signal peptide" evidence="4">
    <location>
        <begin position="1"/>
        <end position="21"/>
    </location>
</feature>